<keyword evidence="2" id="KW-1133">Transmembrane helix</keyword>
<accession>A0A8J3YV83</accession>
<feature type="region of interest" description="Disordered" evidence="1">
    <location>
        <begin position="103"/>
        <end position="134"/>
    </location>
</feature>
<evidence type="ECO:0000313" key="3">
    <source>
        <dbReference type="EMBL" id="GIJ50421.1"/>
    </source>
</evidence>
<comment type="caution">
    <text evidence="3">The sequence shown here is derived from an EMBL/GenBank/DDBJ whole genome shotgun (WGS) entry which is preliminary data.</text>
</comment>
<keyword evidence="2" id="KW-0472">Membrane</keyword>
<keyword evidence="4" id="KW-1185">Reference proteome</keyword>
<dbReference type="AlphaFoldDB" id="A0A8J3YV83"/>
<dbReference type="Proteomes" id="UP000619260">
    <property type="component" value="Unassembled WGS sequence"/>
</dbReference>
<dbReference type="EMBL" id="BOPF01000036">
    <property type="protein sequence ID" value="GIJ50421.1"/>
    <property type="molecule type" value="Genomic_DNA"/>
</dbReference>
<reference evidence="3" key="1">
    <citation type="submission" date="2021-01" db="EMBL/GenBank/DDBJ databases">
        <title>Whole genome shotgun sequence of Virgisporangium aliadipatigenens NBRC 105644.</title>
        <authorList>
            <person name="Komaki H."/>
            <person name="Tamura T."/>
        </authorList>
    </citation>
    <scope>NUCLEOTIDE SEQUENCE</scope>
    <source>
        <strain evidence="3">NBRC 105644</strain>
    </source>
</reference>
<protein>
    <submittedName>
        <fullName evidence="3">Uncharacterized protein</fullName>
    </submittedName>
</protein>
<sequence>MRAAPTVLGMSQPRRSVIPEVLTAVAATVGAVGLIAGVCFVLYRWGPDLDWDEIKHFWTWDPGLWVTLIFKLKILKVILVLVGVVGFMAVRISAKLRERRERDTTLSAPPVFGPPDPSTLSTVDAPSAAPAAPVVDPTVPATVLDGDRPAALPRGVPGLRVEGASVVSPELPFISPAAAAWPAPDASPQRDR</sequence>
<evidence type="ECO:0000256" key="1">
    <source>
        <dbReference type="SAM" id="MobiDB-lite"/>
    </source>
</evidence>
<feature type="compositionally biased region" description="Low complexity" evidence="1">
    <location>
        <begin position="121"/>
        <end position="134"/>
    </location>
</feature>
<evidence type="ECO:0000256" key="2">
    <source>
        <dbReference type="SAM" id="Phobius"/>
    </source>
</evidence>
<feature type="transmembrane region" description="Helical" evidence="2">
    <location>
        <begin position="63"/>
        <end position="90"/>
    </location>
</feature>
<feature type="transmembrane region" description="Helical" evidence="2">
    <location>
        <begin position="21"/>
        <end position="43"/>
    </location>
</feature>
<organism evidence="3 4">
    <name type="scientific">Virgisporangium aliadipatigenens</name>
    <dbReference type="NCBI Taxonomy" id="741659"/>
    <lineage>
        <taxon>Bacteria</taxon>
        <taxon>Bacillati</taxon>
        <taxon>Actinomycetota</taxon>
        <taxon>Actinomycetes</taxon>
        <taxon>Micromonosporales</taxon>
        <taxon>Micromonosporaceae</taxon>
        <taxon>Virgisporangium</taxon>
    </lineage>
</organism>
<proteinExistence type="predicted"/>
<evidence type="ECO:0000313" key="4">
    <source>
        <dbReference type="Proteomes" id="UP000619260"/>
    </source>
</evidence>
<keyword evidence="2" id="KW-0812">Transmembrane</keyword>
<gene>
    <name evidence="3" type="ORF">Val02_73070</name>
</gene>
<name>A0A8J3YV83_9ACTN</name>